<dbReference type="PROSITE" id="PS50137">
    <property type="entry name" value="DS_RBD"/>
    <property type="match status" value="2"/>
</dbReference>
<dbReference type="Pfam" id="PF00035">
    <property type="entry name" value="dsrm"/>
    <property type="match status" value="2"/>
</dbReference>
<dbReference type="Proteomes" id="UP000663880">
    <property type="component" value="Unassembled WGS sequence"/>
</dbReference>
<dbReference type="SMART" id="SM00358">
    <property type="entry name" value="DSRM"/>
    <property type="match status" value="2"/>
</dbReference>
<dbReference type="GO" id="GO:0008251">
    <property type="term" value="F:tRNA-specific adenosine deaminase activity"/>
    <property type="evidence" value="ECO:0007669"/>
    <property type="project" value="TreeGrafter"/>
</dbReference>
<dbReference type="AlphaFoldDB" id="A0A821ULV9"/>
<dbReference type="SMART" id="SM00552">
    <property type="entry name" value="ADEAMc"/>
    <property type="match status" value="1"/>
</dbReference>
<accession>A0A821ULV9</accession>
<reference evidence="5" key="1">
    <citation type="submission" date="2021-02" db="EMBL/GenBank/DDBJ databases">
        <authorList>
            <person name="Steward A R."/>
        </authorList>
    </citation>
    <scope>NUCLEOTIDE SEQUENCE</scope>
</reference>
<dbReference type="GO" id="GO:0005737">
    <property type="term" value="C:cytoplasm"/>
    <property type="evidence" value="ECO:0007669"/>
    <property type="project" value="TreeGrafter"/>
</dbReference>
<dbReference type="GO" id="GO:0005730">
    <property type="term" value="C:nucleolus"/>
    <property type="evidence" value="ECO:0007669"/>
    <property type="project" value="TreeGrafter"/>
</dbReference>
<dbReference type="GO" id="GO:0003726">
    <property type="term" value="F:double-stranded RNA adenosine deaminase activity"/>
    <property type="evidence" value="ECO:0007669"/>
    <property type="project" value="TreeGrafter"/>
</dbReference>
<dbReference type="PROSITE" id="PS50141">
    <property type="entry name" value="A_DEAMIN_EDITASE"/>
    <property type="match status" value="1"/>
</dbReference>
<dbReference type="Gene3D" id="3.30.160.20">
    <property type="match status" value="2"/>
</dbReference>
<feature type="domain" description="DRBM" evidence="3">
    <location>
        <begin position="66"/>
        <end position="132"/>
    </location>
</feature>
<keyword evidence="6" id="KW-1185">Reference proteome</keyword>
<feature type="domain" description="A to I editase" evidence="4">
    <location>
        <begin position="347"/>
        <end position="536"/>
    </location>
</feature>
<comment type="caution">
    <text evidence="5">The sequence shown here is derived from an EMBL/GenBank/DDBJ whole genome shotgun (WGS) entry which is preliminary data.</text>
</comment>
<dbReference type="GO" id="GO:0003725">
    <property type="term" value="F:double-stranded RNA binding"/>
    <property type="evidence" value="ECO:0007669"/>
    <property type="project" value="TreeGrafter"/>
</dbReference>
<evidence type="ECO:0008006" key="7">
    <source>
        <dbReference type="Google" id="ProtNLM"/>
    </source>
</evidence>
<dbReference type="GO" id="GO:0010468">
    <property type="term" value="P:regulation of gene expression"/>
    <property type="evidence" value="ECO:0007669"/>
    <property type="project" value="UniProtKB-ARBA"/>
</dbReference>
<dbReference type="SUPFAM" id="SSF54768">
    <property type="entry name" value="dsRNA-binding domain-like"/>
    <property type="match status" value="2"/>
</dbReference>
<protein>
    <recommendedName>
        <fullName evidence="7">Double-stranded RNA-specific editase Adar</fullName>
    </recommendedName>
</protein>
<evidence type="ECO:0000313" key="5">
    <source>
        <dbReference type="EMBL" id="CAF4892206.1"/>
    </source>
</evidence>
<dbReference type="GO" id="GO:0006396">
    <property type="term" value="P:RNA processing"/>
    <property type="evidence" value="ECO:0007669"/>
    <property type="project" value="InterPro"/>
</dbReference>
<proteinExistence type="predicted"/>
<feature type="region of interest" description="Disordered" evidence="2">
    <location>
        <begin position="6"/>
        <end position="43"/>
    </location>
</feature>
<dbReference type="PANTHER" id="PTHR10910:SF62">
    <property type="entry name" value="AT07585P-RELATED"/>
    <property type="match status" value="1"/>
</dbReference>
<dbReference type="OrthoDB" id="10268011at2759"/>
<dbReference type="InterPro" id="IPR014720">
    <property type="entry name" value="dsRBD_dom"/>
</dbReference>
<evidence type="ECO:0000256" key="2">
    <source>
        <dbReference type="SAM" id="MobiDB-lite"/>
    </source>
</evidence>
<sequence length="536" mass="58760">MIIVCSSKGPISNINGKPSPDMKRTTKRERNRYGDGSEGPPAKRIQVGFTINYQVLTRAAESVSSGAKSPVSALNELGIKVTYTVLDYRGPPHCPSFTVAVTAADMTFKGHGTSKRDARANAAKVCLNTLLANAGQIMPKNNDIDFSNDQVVHAAVPKFQLPLKPSKVAETSVLQETLVPLPVKETHDVNEPPPLFTPVYSLPSHKSPVNIVYETFPGVVFSTTLGDGSPLDSETVPAQISHSMRFKTVCKIKEQIFEGYGSSKKQSKLAASRSALASLLGTPTEQITTPTTYCNTLPQYIADHVSKLINEKFTELMRNDPAHSKRKVLAGIVMTVGEGIEKSKIIAVSTGTKCVSGEYMSVSGRAVNDCHAEVAARRCLQRYLYNQLLMYASSKNPRMPIEESDLEPLPEGGYRLKENRQLHLYISTAPCGDGRIFSPHETQSERDKHPNRFSRGQLRSKIESGEGTIPVKKSAFIQTWDGVLQGERLLTMSCSDKVARWCVTGLQGALLSQLIKPIYLNSLVLGSLLHTEHMYR</sequence>
<organism evidence="5 6">
    <name type="scientific">Pieris macdunnoughi</name>
    <dbReference type="NCBI Taxonomy" id="345717"/>
    <lineage>
        <taxon>Eukaryota</taxon>
        <taxon>Metazoa</taxon>
        <taxon>Ecdysozoa</taxon>
        <taxon>Arthropoda</taxon>
        <taxon>Hexapoda</taxon>
        <taxon>Insecta</taxon>
        <taxon>Pterygota</taxon>
        <taxon>Neoptera</taxon>
        <taxon>Endopterygota</taxon>
        <taxon>Lepidoptera</taxon>
        <taxon>Glossata</taxon>
        <taxon>Ditrysia</taxon>
        <taxon>Papilionoidea</taxon>
        <taxon>Pieridae</taxon>
        <taxon>Pierinae</taxon>
        <taxon>Pieris</taxon>
    </lineage>
</organism>
<dbReference type="CDD" id="cd00048">
    <property type="entry name" value="DSRM_SF"/>
    <property type="match status" value="1"/>
</dbReference>
<gene>
    <name evidence="5" type="ORF">PMACD_LOCUS10576</name>
</gene>
<dbReference type="EMBL" id="CAJOBZ010000031">
    <property type="protein sequence ID" value="CAF4892206.1"/>
    <property type="molecule type" value="Genomic_DNA"/>
</dbReference>
<dbReference type="InterPro" id="IPR002466">
    <property type="entry name" value="A_deamin"/>
</dbReference>
<evidence type="ECO:0000259" key="3">
    <source>
        <dbReference type="PROSITE" id="PS50137"/>
    </source>
</evidence>
<evidence type="ECO:0000256" key="1">
    <source>
        <dbReference type="PROSITE-ProRule" id="PRU00266"/>
    </source>
</evidence>
<name>A0A821ULV9_9NEOP</name>
<keyword evidence="1" id="KW-0694">RNA-binding</keyword>
<evidence type="ECO:0000313" key="6">
    <source>
        <dbReference type="Proteomes" id="UP000663880"/>
    </source>
</evidence>
<dbReference type="GO" id="GO:0006382">
    <property type="term" value="P:adenosine to inosine editing"/>
    <property type="evidence" value="ECO:0007669"/>
    <property type="project" value="TreeGrafter"/>
</dbReference>
<dbReference type="Pfam" id="PF02137">
    <property type="entry name" value="A_deamin"/>
    <property type="match status" value="1"/>
</dbReference>
<feature type="domain" description="DRBM" evidence="3">
    <location>
        <begin position="241"/>
        <end position="281"/>
    </location>
</feature>
<evidence type="ECO:0000259" key="4">
    <source>
        <dbReference type="PROSITE" id="PS50141"/>
    </source>
</evidence>
<dbReference type="PANTHER" id="PTHR10910">
    <property type="entry name" value="EUKARYOTE SPECIFIC DSRNA BINDING PROTEIN"/>
    <property type="match status" value="1"/>
</dbReference>